<organism evidence="3 4">
    <name type="scientific">Barnesiella intestinihominis YIT 11860</name>
    <dbReference type="NCBI Taxonomy" id="742726"/>
    <lineage>
        <taxon>Bacteria</taxon>
        <taxon>Pseudomonadati</taxon>
        <taxon>Bacteroidota</taxon>
        <taxon>Bacteroidia</taxon>
        <taxon>Bacteroidales</taxon>
        <taxon>Barnesiellaceae</taxon>
        <taxon>Barnesiella</taxon>
    </lineage>
</organism>
<evidence type="ECO:0000256" key="1">
    <source>
        <dbReference type="SAM" id="SignalP"/>
    </source>
</evidence>
<evidence type="ECO:0000313" key="3">
    <source>
        <dbReference type="EMBL" id="EJZ62521.1"/>
    </source>
</evidence>
<protein>
    <recommendedName>
        <fullName evidence="2">Endonuclease YhcR N-terminal domain-containing protein</fullName>
    </recommendedName>
</protein>
<comment type="caution">
    <text evidence="3">The sequence shown here is derived from an EMBL/GenBank/DDBJ whole genome shotgun (WGS) entry which is preliminary data.</text>
</comment>
<evidence type="ECO:0000259" key="2">
    <source>
        <dbReference type="Pfam" id="PF19886"/>
    </source>
</evidence>
<accession>K0WW96</accession>
<dbReference type="SUPFAM" id="SSF50939">
    <property type="entry name" value="Sialidases"/>
    <property type="match status" value="1"/>
</dbReference>
<evidence type="ECO:0000313" key="4">
    <source>
        <dbReference type="Proteomes" id="UP000006044"/>
    </source>
</evidence>
<dbReference type="eggNOG" id="COG4085">
    <property type="taxonomic scope" value="Bacteria"/>
</dbReference>
<dbReference type="EMBL" id="ADLE01000016">
    <property type="protein sequence ID" value="EJZ62521.1"/>
    <property type="molecule type" value="Genomic_DNA"/>
</dbReference>
<reference evidence="3 4" key="1">
    <citation type="submission" date="2012-08" db="EMBL/GenBank/DDBJ databases">
        <title>The Genome Sequence of Barnesiella intestinihominis YIT 11860.</title>
        <authorList>
            <consortium name="The Broad Institute Genome Sequencing Platform"/>
            <person name="Earl A."/>
            <person name="Ward D."/>
            <person name="Feldgarden M."/>
            <person name="Gevers D."/>
            <person name="Morotomi M."/>
            <person name="Walker B."/>
            <person name="Young S.K."/>
            <person name="Zeng Q."/>
            <person name="Gargeya S."/>
            <person name="Fitzgerald M."/>
            <person name="Haas B."/>
            <person name="Abouelleil A."/>
            <person name="Alvarado L."/>
            <person name="Arachchi H.M."/>
            <person name="Berlin A.M."/>
            <person name="Chapman S.B."/>
            <person name="Goldberg J."/>
            <person name="Griggs A."/>
            <person name="Gujja S."/>
            <person name="Hansen M."/>
            <person name="Howarth C."/>
            <person name="Imamovic A."/>
            <person name="Larimer J."/>
            <person name="McCowen C."/>
            <person name="Montmayeur A."/>
            <person name="Murphy C."/>
            <person name="Neiman D."/>
            <person name="Pearson M."/>
            <person name="Priest M."/>
            <person name="Roberts A."/>
            <person name="Saif S."/>
            <person name="Shea T."/>
            <person name="Sisk P."/>
            <person name="Sykes S."/>
            <person name="Wortman J."/>
            <person name="Nusbaum C."/>
            <person name="Birren B."/>
        </authorList>
    </citation>
    <scope>NUCLEOTIDE SEQUENCE [LARGE SCALE GENOMIC DNA]</scope>
    <source>
        <strain evidence="3 4">YIT 11860</strain>
    </source>
</reference>
<dbReference type="InterPro" id="IPR036278">
    <property type="entry name" value="Sialidase_sf"/>
</dbReference>
<proteinExistence type="predicted"/>
<keyword evidence="1" id="KW-0732">Signal</keyword>
<feature type="chain" id="PRO_5003840688" description="Endonuclease YhcR N-terminal domain-containing protein" evidence="1">
    <location>
        <begin position="20"/>
        <end position="386"/>
    </location>
</feature>
<name>K0WW96_9BACT</name>
<dbReference type="STRING" id="742726.HMPREF9448_02436"/>
<dbReference type="RefSeq" id="WP_008862822.1">
    <property type="nucleotide sequence ID" value="NZ_JH815205.1"/>
</dbReference>
<dbReference type="Proteomes" id="UP000006044">
    <property type="component" value="Unassembled WGS sequence"/>
</dbReference>
<keyword evidence="4" id="KW-1185">Reference proteome</keyword>
<dbReference type="Pfam" id="PF19886">
    <property type="entry name" value="DUF6359"/>
    <property type="match status" value="1"/>
</dbReference>
<gene>
    <name evidence="3" type="ORF">HMPREF9448_02436</name>
</gene>
<dbReference type="HOGENOM" id="CLU_713116_0_0_10"/>
<feature type="domain" description="Endonuclease YhcR N-terminal" evidence="2">
    <location>
        <begin position="29"/>
        <end position="135"/>
    </location>
</feature>
<dbReference type="OrthoDB" id="1090517at2"/>
<dbReference type="AlphaFoldDB" id="K0WW96"/>
<dbReference type="InterPro" id="IPR045939">
    <property type="entry name" value="YhcR_N"/>
</dbReference>
<feature type="signal peptide" evidence="1">
    <location>
        <begin position="1"/>
        <end position="19"/>
    </location>
</feature>
<dbReference type="GeneID" id="77849626"/>
<sequence>MKKALLSIALSAFVFSLIAGTGLSADSPLTVSQALAKKNDRKSYYINGYIVGEYRDYSNNKHFYNIAPPFDGTSAYLIADEIDEIDLSKMMPVQIKDYVDSYNLDENPQYWRKQLTIKGTLTDYFTLPGIKNLTDWIAPGENVTDETKYWNFYETFETKKAYTPNSTLMYGGGIYASAETCRWKFVGATYGDSSNDMKWDNAAAHLRLTESTSGEPGYIYMLEDKSNGIGYIRLWAARYKDDKGSGSFGVYISDDKGKTWEPIQTGIPIKKELTEYQFKVMHPGELRIKIGKTENSTAGIDIDNIHISDYYTTSSVENMLSPTNIRIWSSKGHLCFDTKMPEQIDIYLINGTLVKTEHIIGSGNIALPAGFYIVSIKNTATKIIVQ</sequence>